<dbReference type="PANTHER" id="PTHR37812:SF1">
    <property type="entry name" value="MU-LIKE PROPHAGE FLUMU PROTEIN C"/>
    <property type="match status" value="1"/>
</dbReference>
<dbReference type="InterPro" id="IPR052411">
    <property type="entry name" value="c-mor_Regulatory_Protein"/>
</dbReference>
<proteinExistence type="predicted"/>
<dbReference type="Gene3D" id="1.10.10.60">
    <property type="entry name" value="Homeodomain-like"/>
    <property type="match status" value="1"/>
</dbReference>
<reference evidence="2" key="1">
    <citation type="journal article" date="2015" name="Nature">
        <title>Complex archaea that bridge the gap between prokaryotes and eukaryotes.</title>
        <authorList>
            <person name="Spang A."/>
            <person name="Saw J.H."/>
            <person name="Jorgensen S.L."/>
            <person name="Zaremba-Niedzwiedzka K."/>
            <person name="Martijn J."/>
            <person name="Lind A.E."/>
            <person name="van Eijk R."/>
            <person name="Schleper C."/>
            <person name="Guy L."/>
            <person name="Ettema T.J."/>
        </authorList>
    </citation>
    <scope>NUCLEOTIDE SEQUENCE</scope>
</reference>
<dbReference type="EMBL" id="LAZR01000014">
    <property type="protein sequence ID" value="KKO06846.1"/>
    <property type="molecule type" value="Genomic_DNA"/>
</dbReference>
<dbReference type="Pfam" id="PF08765">
    <property type="entry name" value="Mor"/>
    <property type="match status" value="1"/>
</dbReference>
<comment type="caution">
    <text evidence="2">The sequence shown here is derived from an EMBL/GenBank/DDBJ whole genome shotgun (WGS) entry which is preliminary data.</text>
</comment>
<protein>
    <recommendedName>
        <fullName evidence="1">Mor transcription activator domain-containing protein</fullName>
    </recommendedName>
</protein>
<evidence type="ECO:0000313" key="2">
    <source>
        <dbReference type="EMBL" id="KKO06846.1"/>
    </source>
</evidence>
<sequence length="116" mass="13297">MSVPEIQQDDDILIDLHQIAARLICSDGVPAERADELAGRIAQEIRSAWGGQQIYIKKTDLVELSARNLDIYNEFNGTNHHQLAKKHGLAVPVIYRIIKSVKQQERDKRQHKLFQE</sequence>
<gene>
    <name evidence="2" type="ORF">LCGC14_0060300</name>
</gene>
<dbReference type="AlphaFoldDB" id="A0A0F9VP29"/>
<dbReference type="SUPFAM" id="SSF46689">
    <property type="entry name" value="Homeodomain-like"/>
    <property type="match status" value="1"/>
</dbReference>
<feature type="domain" description="Mor transcription activator" evidence="1">
    <location>
        <begin position="11"/>
        <end position="113"/>
    </location>
</feature>
<name>A0A0F9VP29_9ZZZZ</name>
<organism evidence="2">
    <name type="scientific">marine sediment metagenome</name>
    <dbReference type="NCBI Taxonomy" id="412755"/>
    <lineage>
        <taxon>unclassified sequences</taxon>
        <taxon>metagenomes</taxon>
        <taxon>ecological metagenomes</taxon>
    </lineage>
</organism>
<dbReference type="PANTHER" id="PTHR37812">
    <property type="entry name" value="MU-LIKE PROPHAGE FLUMU PROTEIN C"/>
    <property type="match status" value="1"/>
</dbReference>
<evidence type="ECO:0000259" key="1">
    <source>
        <dbReference type="Pfam" id="PF08765"/>
    </source>
</evidence>
<dbReference type="InterPro" id="IPR014875">
    <property type="entry name" value="Mor_transcription_activator"/>
</dbReference>
<accession>A0A0F9VP29</accession>
<dbReference type="InterPro" id="IPR009057">
    <property type="entry name" value="Homeodomain-like_sf"/>
</dbReference>